<proteinExistence type="predicted"/>
<dbReference type="STRING" id="529709.PYCH_15130"/>
<dbReference type="AlphaFoldDB" id="F8AGI0"/>
<organism evidence="1 2">
    <name type="scientific">Pyrococcus yayanosii (strain CH1 / JCM 16557)</name>
    <dbReference type="NCBI Taxonomy" id="529709"/>
    <lineage>
        <taxon>Archaea</taxon>
        <taxon>Methanobacteriati</taxon>
        <taxon>Methanobacteriota</taxon>
        <taxon>Thermococci</taxon>
        <taxon>Thermococcales</taxon>
        <taxon>Thermococcaceae</taxon>
        <taxon>Pyrococcus</taxon>
    </lineage>
</organism>
<dbReference type="Proteomes" id="UP000008386">
    <property type="component" value="Chromosome"/>
</dbReference>
<evidence type="ECO:0000313" key="1">
    <source>
        <dbReference type="EMBL" id="AEH25181.1"/>
    </source>
</evidence>
<keyword evidence="2" id="KW-1185">Reference proteome</keyword>
<dbReference type="KEGG" id="pya:PYCH_15130"/>
<gene>
    <name evidence="1" type="ordered locus">PYCH_15130</name>
</gene>
<name>F8AGI0_PYRYC</name>
<sequence>MFFILKEESPFGTSLVINAWRIRNLELLALLVHIIKINNK</sequence>
<dbReference type="EMBL" id="CP002779">
    <property type="protein sequence ID" value="AEH25181.1"/>
    <property type="molecule type" value="Genomic_DNA"/>
</dbReference>
<protein>
    <submittedName>
        <fullName evidence="1">Uncharacterized protein</fullName>
    </submittedName>
</protein>
<evidence type="ECO:0000313" key="2">
    <source>
        <dbReference type="Proteomes" id="UP000008386"/>
    </source>
</evidence>
<dbReference type="HOGENOM" id="CLU_3283020_0_0_2"/>
<accession>F8AGI0</accession>
<reference evidence="1 2" key="1">
    <citation type="journal article" date="2011" name="J. Bacteriol.">
        <title>Complete genome sequence of the obligate piezophilic hyperthermophilic archaeon Pyrococcus yayanosii CH1.</title>
        <authorList>
            <person name="Jun X."/>
            <person name="Lupeng L."/>
            <person name="Minjuan X."/>
            <person name="Oger P."/>
            <person name="Fengping W."/>
            <person name="Jebbar M."/>
            <person name="Xiang X."/>
        </authorList>
    </citation>
    <scope>NUCLEOTIDE SEQUENCE [LARGE SCALE GENOMIC DNA]</scope>
    <source>
        <strain evidence="2">CH1 / JCM 16557</strain>
    </source>
</reference>